<evidence type="ECO:0000313" key="1">
    <source>
        <dbReference type="EMBL" id="KJV55108.1"/>
    </source>
</evidence>
<dbReference type="EMBL" id="LANP01000028">
    <property type="protein sequence ID" value="KJV55108.1"/>
    <property type="molecule type" value="Genomic_DNA"/>
</dbReference>
<evidence type="ECO:0000313" key="2">
    <source>
        <dbReference type="Proteomes" id="UP000033616"/>
    </source>
</evidence>
<organism evidence="1 2">
    <name type="scientific">Orientia chuto str. Dubai</name>
    <dbReference type="NCBI Taxonomy" id="1359168"/>
    <lineage>
        <taxon>Bacteria</taxon>
        <taxon>Pseudomonadati</taxon>
        <taxon>Pseudomonadota</taxon>
        <taxon>Alphaproteobacteria</taxon>
        <taxon>Rickettsiales</taxon>
        <taxon>Rickettsiaceae</taxon>
        <taxon>Rickettsieae</taxon>
        <taxon>Orientia</taxon>
    </lineage>
</organism>
<reference evidence="1 2" key="1">
    <citation type="submission" date="2015-02" db="EMBL/GenBank/DDBJ databases">
        <title>Genome Sequencing of Rickettsiales.</title>
        <authorList>
            <person name="Daugherty S.C."/>
            <person name="Su Q."/>
            <person name="Abolude K."/>
            <person name="Beier-Sexton M."/>
            <person name="Carlyon J.A."/>
            <person name="Carter R."/>
            <person name="Day N.P."/>
            <person name="Dumler S.J."/>
            <person name="Dyachenko V."/>
            <person name="Godinez A."/>
            <person name="Kurtti T.J."/>
            <person name="Lichay M."/>
            <person name="Mullins K.E."/>
            <person name="Ott S."/>
            <person name="Pappas-Brown V."/>
            <person name="Paris D.H."/>
            <person name="Patel P."/>
            <person name="Richards A.L."/>
            <person name="Sadzewicz L."/>
            <person name="Sears K."/>
            <person name="Seidman D."/>
            <person name="Sengamalay N."/>
            <person name="Stenos J."/>
            <person name="Tallon L.J."/>
            <person name="Vincent G."/>
            <person name="Fraser C.M."/>
            <person name="Munderloh U."/>
            <person name="Dunning-Hotopp J.C."/>
        </authorList>
    </citation>
    <scope>NUCLEOTIDE SEQUENCE [LARGE SCALE GENOMIC DNA]</scope>
    <source>
        <strain evidence="1 2">Fuller</strain>
    </source>
</reference>
<keyword evidence="2" id="KW-1185">Reference proteome</keyword>
<dbReference type="OrthoDB" id="114045at2"/>
<dbReference type="PATRIC" id="fig|1359168.3.peg.693"/>
<dbReference type="STRING" id="1359168.OCHUTO_0974"/>
<dbReference type="Gene3D" id="1.10.3210.10">
    <property type="entry name" value="Hypothetical protein af1432"/>
    <property type="match status" value="1"/>
</dbReference>
<dbReference type="Proteomes" id="UP000033616">
    <property type="component" value="Unassembled WGS sequence"/>
</dbReference>
<proteinExistence type="predicted"/>
<dbReference type="SUPFAM" id="SSF109604">
    <property type="entry name" value="HD-domain/PDEase-like"/>
    <property type="match status" value="1"/>
</dbReference>
<sequence>NVNQNSKILHDTIEDTSLTKDNIAEAFSIKIAEQVSDLTRISGNKKISSRQMIKTLRLQNKKDLLLIKFRLHNIKTISIKPYDKRQRIVIETEQEFVPLARYLKLSEIADELSGYCILNAATNKTYTQIYP</sequence>
<name>A0A0F3MH85_9RICK</name>
<accession>A0A0F3MH85</accession>
<dbReference type="AlphaFoldDB" id="A0A0F3MH85"/>
<comment type="caution">
    <text evidence="1">The sequence shown here is derived from an EMBL/GenBank/DDBJ whole genome shotgun (WGS) entry which is preliminary data.</text>
</comment>
<feature type="non-terminal residue" evidence="1">
    <location>
        <position position="1"/>
    </location>
</feature>
<gene>
    <name evidence="1" type="ORF">OCHUTO_0974</name>
</gene>
<protein>
    <submittedName>
        <fullName evidence="1">HD domain protein</fullName>
    </submittedName>
</protein>